<name>A0AAY4AX40_9TELE</name>
<dbReference type="Ensembl" id="ENSDCDT00010014075.1">
    <property type="protein sequence ID" value="ENSDCDP00010013357.1"/>
    <property type="gene ID" value="ENSDCDG00010006104.1"/>
</dbReference>
<dbReference type="GeneTree" id="ENSGT00940000178181"/>
<accession>A0AAY4AX40</accession>
<evidence type="ECO:0000313" key="3">
    <source>
        <dbReference type="Proteomes" id="UP000694580"/>
    </source>
</evidence>
<organism evidence="2 3">
    <name type="scientific">Denticeps clupeoides</name>
    <name type="common">denticle herring</name>
    <dbReference type="NCBI Taxonomy" id="299321"/>
    <lineage>
        <taxon>Eukaryota</taxon>
        <taxon>Metazoa</taxon>
        <taxon>Chordata</taxon>
        <taxon>Craniata</taxon>
        <taxon>Vertebrata</taxon>
        <taxon>Euteleostomi</taxon>
        <taxon>Actinopterygii</taxon>
        <taxon>Neopterygii</taxon>
        <taxon>Teleostei</taxon>
        <taxon>Clupei</taxon>
        <taxon>Clupeiformes</taxon>
        <taxon>Denticipitoidei</taxon>
        <taxon>Denticipitidae</taxon>
        <taxon>Denticeps</taxon>
    </lineage>
</organism>
<feature type="signal peptide" evidence="1">
    <location>
        <begin position="1"/>
        <end position="22"/>
    </location>
</feature>
<keyword evidence="1" id="KW-0732">Signal</keyword>
<sequence>MRGRNALLLLSAMICQYGAAEALTRDVGAPPRPPPGSSPVQIQRYSEVALREVPDEATLCFLLTEKDAQSQLACKHRLARSKFNYNPFGLRFGKRDSLPKTDVSKWRAGQLLPILLYQQQLAVST</sequence>
<dbReference type="AlphaFoldDB" id="A0AAY4AX40"/>
<evidence type="ECO:0000313" key="2">
    <source>
        <dbReference type="Ensembl" id="ENSDCDP00010013357.1"/>
    </source>
</evidence>
<reference evidence="2" key="2">
    <citation type="submission" date="2025-08" db="UniProtKB">
        <authorList>
            <consortium name="Ensembl"/>
        </authorList>
    </citation>
    <scope>IDENTIFICATION</scope>
</reference>
<evidence type="ECO:0008006" key="4">
    <source>
        <dbReference type="Google" id="ProtNLM"/>
    </source>
</evidence>
<proteinExistence type="predicted"/>
<keyword evidence="3" id="KW-1185">Reference proteome</keyword>
<reference evidence="2 3" key="1">
    <citation type="submission" date="2020-06" db="EMBL/GenBank/DDBJ databases">
        <authorList>
            <consortium name="Wellcome Sanger Institute Data Sharing"/>
        </authorList>
    </citation>
    <scope>NUCLEOTIDE SEQUENCE [LARGE SCALE GENOMIC DNA]</scope>
</reference>
<dbReference type="Proteomes" id="UP000694580">
    <property type="component" value="Chromosome 15"/>
</dbReference>
<evidence type="ECO:0000256" key="1">
    <source>
        <dbReference type="SAM" id="SignalP"/>
    </source>
</evidence>
<protein>
    <recommendedName>
        <fullName evidence="4">Kisspeptin</fullName>
    </recommendedName>
</protein>
<reference evidence="2" key="3">
    <citation type="submission" date="2025-09" db="UniProtKB">
        <authorList>
            <consortium name="Ensembl"/>
        </authorList>
    </citation>
    <scope>IDENTIFICATION</scope>
</reference>
<feature type="chain" id="PRO_5044265735" description="Kisspeptin" evidence="1">
    <location>
        <begin position="23"/>
        <end position="125"/>
    </location>
</feature>